<dbReference type="InterPro" id="IPR027417">
    <property type="entry name" value="P-loop_NTPase"/>
</dbReference>
<protein>
    <submittedName>
        <fullName evidence="6">P-loop containing nucleoside triphosphate hydrolase</fullName>
    </submittedName>
</protein>
<dbReference type="Gene3D" id="1.20.120.1020">
    <property type="entry name" value="Prion-inhibition and propagation, HeLo domain"/>
    <property type="match status" value="1"/>
</dbReference>
<organism evidence="6 7">
    <name type="scientific">Apiospora arundinis</name>
    <dbReference type="NCBI Taxonomy" id="335852"/>
    <lineage>
        <taxon>Eukaryota</taxon>
        <taxon>Fungi</taxon>
        <taxon>Dikarya</taxon>
        <taxon>Ascomycota</taxon>
        <taxon>Pezizomycotina</taxon>
        <taxon>Sordariomycetes</taxon>
        <taxon>Xylariomycetidae</taxon>
        <taxon>Amphisphaeriales</taxon>
        <taxon>Apiosporaceae</taxon>
        <taxon>Apiospora</taxon>
    </lineage>
</organism>
<feature type="region of interest" description="Disordered" evidence="1">
    <location>
        <begin position="247"/>
        <end position="290"/>
    </location>
</feature>
<evidence type="ECO:0000313" key="7">
    <source>
        <dbReference type="Proteomes" id="UP001390339"/>
    </source>
</evidence>
<dbReference type="InterPro" id="IPR003959">
    <property type="entry name" value="ATPase_AAA_core"/>
</dbReference>
<dbReference type="InterPro" id="IPR038305">
    <property type="entry name" value="HeLo_sf"/>
</dbReference>
<feature type="domain" description="ATPase AAA-type core" evidence="3">
    <location>
        <begin position="815"/>
        <end position="946"/>
    </location>
</feature>
<dbReference type="SUPFAM" id="SSF52540">
    <property type="entry name" value="P-loop containing nucleoside triphosphate hydrolases"/>
    <property type="match status" value="1"/>
</dbReference>
<dbReference type="Pfam" id="PF14479">
    <property type="entry name" value="HeLo"/>
    <property type="match status" value="1"/>
</dbReference>
<dbReference type="Gene3D" id="3.40.50.300">
    <property type="entry name" value="P-loop containing nucleotide triphosphate hydrolases"/>
    <property type="match status" value="1"/>
</dbReference>
<feature type="signal peptide" evidence="2">
    <location>
        <begin position="1"/>
        <end position="20"/>
    </location>
</feature>
<keyword evidence="7" id="KW-1185">Reference proteome</keyword>
<name>A0ABR2HKK9_9PEZI</name>
<feature type="compositionally biased region" description="Polar residues" evidence="1">
    <location>
        <begin position="775"/>
        <end position="790"/>
    </location>
</feature>
<feature type="region of interest" description="Disordered" evidence="1">
    <location>
        <begin position="683"/>
        <end position="706"/>
    </location>
</feature>
<evidence type="ECO:0000256" key="1">
    <source>
        <dbReference type="SAM" id="MobiDB-lite"/>
    </source>
</evidence>
<evidence type="ECO:0000259" key="4">
    <source>
        <dbReference type="Pfam" id="PF14479"/>
    </source>
</evidence>
<accession>A0ABR2HKK9</accession>
<feature type="domain" description="Prion-inhibition and propagation HeLo" evidence="4">
    <location>
        <begin position="7"/>
        <end position="216"/>
    </location>
</feature>
<evidence type="ECO:0000259" key="3">
    <source>
        <dbReference type="Pfam" id="PF00004"/>
    </source>
</evidence>
<dbReference type="Proteomes" id="UP001390339">
    <property type="component" value="Unassembled WGS sequence"/>
</dbReference>
<dbReference type="PANTHER" id="PTHR46411:SF2">
    <property type="entry name" value="AAA+ ATPASE DOMAIN-CONTAINING PROTEIN"/>
    <property type="match status" value="1"/>
</dbReference>
<feature type="chain" id="PRO_5046701315" evidence="2">
    <location>
        <begin position="21"/>
        <end position="1140"/>
    </location>
</feature>
<dbReference type="EMBL" id="JAPCWZ010000010">
    <property type="protein sequence ID" value="KAK8848681.1"/>
    <property type="molecule type" value="Genomic_DNA"/>
</dbReference>
<feature type="domain" description="DUF7025" evidence="5">
    <location>
        <begin position="516"/>
        <end position="619"/>
    </location>
</feature>
<sequence length="1140" mass="127267">MEPIGFALGIASLFTTCVDCFELVQSGRYLGQEYHLLETKFINQRIRLVAWGKACGFTDPNGYDRQIDENKEVHDAIEASLLHLIGLLRDGDKLKRKYGLRDADQPVAGPHGATPNVLIQSSHTWPLLGAQSAMTSLTQRLAKFRDKTKATQQQANLWNKARWAIVDKEKFAELVQHLRDLIEDLEGLTAGLHLEHRQRELIRQQVEAIREIPVLESIEEARVGRLDPVSDAASLRLWSVRDRFSFSPTAPGDSSSRRSRFSLSQRGDSQNDRSPWLAGEDPVGENNAMFCSPADMRSEISDEDWEALSRVHSLSSSPSPGLDDSNSAANYQVVYRVHCDFCSPAIYLDVPNYGTECSTTNQWMVLDEYHPLHEPKTLHLCGKRLIQDLDTYLSQNRQLHFIVFQEYQCRHELDEQQATLRSNSTPDLVVANGQSIYMVSEELCVAMRYLAAQVPGMRLPDFEPQVELLYPFYWFYHSRQTVEKELSGLEESSPMALAKELVDFMSDSTSMEYPKIDELLSRGVITWNTLRYLFAPDDIVIQKHADGFRRCQAYRVIDAQWAEATIGTADVTLKVYYVACQDRFIPLQKSLTITKGDFEDVDCEVAIEELPILPLRYDPRIIERSLVDRSRKLTGFSENSFDFRYRWVCYTGTEVDSTAWMDNMRLIIDPNLYWQLHHQSSEPNLNTQPKLPPRRSHHTIGPASPRIPEVLTTRDLPLLQPTVHEFDLRTHEWRHLYVADLREIEWNINACDDLILDEKEKELLLGSVQSASSPNITTTAVQETNQQGRLSSEDDGLPPPQKRISVGDGGGGSVYLFHGGPGTGKTFATSCISERTRKPLYHMTPFATGVSAEAVQHNMDATLALAQRWDCMLVLEDADATGNGGGGGSGNVGGSHIQHEVPRRAMTMALVKLLDAFGGIVVLNSSRVGILDDALFSRVHIAIYFPELDVAGRRRIWHDALSGASTSVAPRRDGGGAEVNVVVDGNNDRPGSAAAGEETAVAVATAPATIDPYLLSSDVEDKLAAVGLNGREIRNVVAQSLRIARFQGEALRMELVESVLRQAVKLQEYRASLQVKAAVLASSDNLNEKSQNRSKKARGDKRTSQREALLPSPPPELPPSSLGRDSWPPETAATKSGESK</sequence>
<reference evidence="6 7" key="1">
    <citation type="journal article" date="2024" name="IMA Fungus">
        <title>Apiospora arundinis, a panoply of carbohydrate-active enzymes and secondary metabolites.</title>
        <authorList>
            <person name="Sorensen T."/>
            <person name="Petersen C."/>
            <person name="Muurmann A.T."/>
            <person name="Christiansen J.V."/>
            <person name="Brundto M.L."/>
            <person name="Overgaard C.K."/>
            <person name="Boysen A.T."/>
            <person name="Wollenberg R.D."/>
            <person name="Larsen T.O."/>
            <person name="Sorensen J.L."/>
            <person name="Nielsen K.L."/>
            <person name="Sondergaard T.E."/>
        </authorList>
    </citation>
    <scope>NUCLEOTIDE SEQUENCE [LARGE SCALE GENOMIC DNA]</scope>
    <source>
        <strain evidence="6 7">AAU 773</strain>
    </source>
</reference>
<comment type="caution">
    <text evidence="6">The sequence shown here is derived from an EMBL/GenBank/DDBJ whole genome shotgun (WGS) entry which is preliminary data.</text>
</comment>
<keyword evidence="2" id="KW-0732">Signal</keyword>
<dbReference type="InterPro" id="IPR054289">
    <property type="entry name" value="DUF7025"/>
</dbReference>
<dbReference type="Pfam" id="PF00004">
    <property type="entry name" value="AAA"/>
    <property type="match status" value="1"/>
</dbReference>
<feature type="region of interest" description="Disordered" evidence="1">
    <location>
        <begin position="1085"/>
        <end position="1140"/>
    </location>
</feature>
<feature type="region of interest" description="Disordered" evidence="1">
    <location>
        <begin position="775"/>
        <end position="800"/>
    </location>
</feature>
<evidence type="ECO:0000259" key="5">
    <source>
        <dbReference type="Pfam" id="PF22942"/>
    </source>
</evidence>
<dbReference type="PANTHER" id="PTHR46411">
    <property type="entry name" value="FAMILY ATPASE, PUTATIVE-RELATED"/>
    <property type="match status" value="1"/>
</dbReference>
<proteinExistence type="predicted"/>
<dbReference type="GO" id="GO:0016787">
    <property type="term" value="F:hydrolase activity"/>
    <property type="evidence" value="ECO:0007669"/>
    <property type="project" value="UniProtKB-KW"/>
</dbReference>
<evidence type="ECO:0000256" key="2">
    <source>
        <dbReference type="SAM" id="SignalP"/>
    </source>
</evidence>
<gene>
    <name evidence="6" type="ORF">PGQ11_015161</name>
</gene>
<keyword evidence="6" id="KW-0378">Hydrolase</keyword>
<evidence type="ECO:0000313" key="6">
    <source>
        <dbReference type="EMBL" id="KAK8848681.1"/>
    </source>
</evidence>
<dbReference type="InterPro" id="IPR029498">
    <property type="entry name" value="HeLo_dom"/>
</dbReference>
<dbReference type="Pfam" id="PF22942">
    <property type="entry name" value="DUF7025"/>
    <property type="match status" value="1"/>
</dbReference>